<evidence type="ECO:0000313" key="3">
    <source>
        <dbReference type="Proteomes" id="UP001050691"/>
    </source>
</evidence>
<dbReference type="Gene3D" id="1.20.1280.50">
    <property type="match status" value="1"/>
</dbReference>
<dbReference type="Gene3D" id="3.80.10.10">
    <property type="entry name" value="Ribonuclease Inhibitor"/>
    <property type="match status" value="1"/>
</dbReference>
<dbReference type="SUPFAM" id="SSF81383">
    <property type="entry name" value="F-box domain"/>
    <property type="match status" value="1"/>
</dbReference>
<dbReference type="InterPro" id="IPR036047">
    <property type="entry name" value="F-box-like_dom_sf"/>
</dbReference>
<dbReference type="InterPro" id="IPR032675">
    <property type="entry name" value="LRR_dom_sf"/>
</dbReference>
<proteinExistence type="predicted"/>
<dbReference type="Pfam" id="PF12937">
    <property type="entry name" value="F-box-like"/>
    <property type="match status" value="1"/>
</dbReference>
<protein>
    <recommendedName>
        <fullName evidence="1">F-box domain-containing protein</fullName>
    </recommendedName>
</protein>
<evidence type="ECO:0000313" key="2">
    <source>
        <dbReference type="EMBL" id="GJJ15551.1"/>
    </source>
</evidence>
<accession>A0AAV5ARX3</accession>
<name>A0AAV5ARX3_9AGAM</name>
<dbReference type="EMBL" id="BPWL01000011">
    <property type="protein sequence ID" value="GJJ15551.1"/>
    <property type="molecule type" value="Genomic_DNA"/>
</dbReference>
<dbReference type="AlphaFoldDB" id="A0AAV5ARX3"/>
<keyword evidence="3" id="KW-1185">Reference proteome</keyword>
<dbReference type="PANTHER" id="PTHR38926:SF5">
    <property type="entry name" value="F-BOX AND LEUCINE-RICH REPEAT PROTEIN 6"/>
    <property type="match status" value="1"/>
</dbReference>
<gene>
    <name evidence="2" type="ORF">Clacol_009829</name>
</gene>
<dbReference type="InterPro" id="IPR001810">
    <property type="entry name" value="F-box_dom"/>
</dbReference>
<evidence type="ECO:0000259" key="1">
    <source>
        <dbReference type="Pfam" id="PF12937"/>
    </source>
</evidence>
<sequence>MHSPRCVPTPLVTFSPYSQAALSILSQSRPPSSFDVPFLRAQLDRIESTLSTLLDQRLLLTARLSEAVALTSPIRLLSSELLSAIFIAAILPSSSSSSSSTDPPALLSTLMLVCKQWRDVCLCTPELWSRIFISPNEPDSLERARRRVIRSKVVPLDIVLDFSPRSSFGAQASQISYASKQHLQSHFPQSQPVTPDYLLKSALVLLRPTIQRWRTFTLLVPYRPQATAALQMCTSPAPLLEKLSIQVTNPMLHASSVDWGAGASTKGLIPFRGITPRLQSCSITSFWCERQAPSDELRPLATASSSPQLLSPPQIWTRMVFPGVNPSLRKLSLVGFWNDFAPDSTEMIQLLRQCPLLEELHIRNMSDIDGNGNDADFESPNNGSLSISMRYLRTLTFYYSGVTRTCALLQHIHLPSLTYLELSFLDNITSCLKYLKDQAPPLQSLRIEASLFNELKLMRLLRQIPTIINLELVDVEDVSAHLLKGMSSPVQLNEWILPSLSTLNLEGCTSVEWDDLKNLVESRLPSSSASSAARTMSTTSSSYALYTQSRHTSSASQFARTLTQTPYISQSRAHYPPMIHQPPSLTPCKIAKLDLTRCSQISRERIQWLRMYVSEVACKEDRL</sequence>
<dbReference type="PANTHER" id="PTHR38926">
    <property type="entry name" value="F-BOX DOMAIN CONTAINING PROTEIN, EXPRESSED"/>
    <property type="match status" value="1"/>
</dbReference>
<dbReference type="Proteomes" id="UP001050691">
    <property type="component" value="Unassembled WGS sequence"/>
</dbReference>
<dbReference type="SUPFAM" id="SSF52047">
    <property type="entry name" value="RNI-like"/>
    <property type="match status" value="1"/>
</dbReference>
<comment type="caution">
    <text evidence="2">The sequence shown here is derived from an EMBL/GenBank/DDBJ whole genome shotgun (WGS) entry which is preliminary data.</text>
</comment>
<feature type="domain" description="F-box" evidence="1">
    <location>
        <begin position="80"/>
        <end position="133"/>
    </location>
</feature>
<organism evidence="2 3">
    <name type="scientific">Clathrus columnatus</name>
    <dbReference type="NCBI Taxonomy" id="1419009"/>
    <lineage>
        <taxon>Eukaryota</taxon>
        <taxon>Fungi</taxon>
        <taxon>Dikarya</taxon>
        <taxon>Basidiomycota</taxon>
        <taxon>Agaricomycotina</taxon>
        <taxon>Agaricomycetes</taxon>
        <taxon>Phallomycetidae</taxon>
        <taxon>Phallales</taxon>
        <taxon>Clathraceae</taxon>
        <taxon>Clathrus</taxon>
    </lineage>
</organism>
<reference evidence="2" key="1">
    <citation type="submission" date="2021-10" db="EMBL/GenBank/DDBJ databases">
        <title>De novo Genome Assembly of Clathrus columnatus (Basidiomycota, Fungi) Using Illumina and Nanopore Sequence Data.</title>
        <authorList>
            <person name="Ogiso-Tanaka E."/>
            <person name="Itagaki H."/>
            <person name="Hosoya T."/>
            <person name="Hosaka K."/>
        </authorList>
    </citation>
    <scope>NUCLEOTIDE SEQUENCE</scope>
    <source>
        <strain evidence="2">MO-923</strain>
    </source>
</reference>